<name>A0AAW5E652_9BACI</name>
<evidence type="ECO:0008006" key="3">
    <source>
        <dbReference type="Google" id="ProtNLM"/>
    </source>
</evidence>
<accession>A0AAW5E652</accession>
<evidence type="ECO:0000313" key="2">
    <source>
        <dbReference type="Proteomes" id="UP001431131"/>
    </source>
</evidence>
<reference evidence="1" key="1">
    <citation type="submission" date="2022-02" db="EMBL/GenBank/DDBJ databases">
        <title>Fredinandcohnia quinoae sp. nov. isolated from Chenopodium quinoa seeds.</title>
        <authorList>
            <person name="Saati-Santamaria Z."/>
            <person name="Flores-Felix J.D."/>
            <person name="Igual J.M."/>
            <person name="Velazquez E."/>
            <person name="Garcia-Fraile P."/>
            <person name="Martinez-Molina E."/>
        </authorList>
    </citation>
    <scope>NUCLEOTIDE SEQUENCE</scope>
    <source>
        <strain evidence="1">SECRCQ15</strain>
    </source>
</reference>
<organism evidence="1 2">
    <name type="scientific">Fredinandcohnia quinoae</name>
    <dbReference type="NCBI Taxonomy" id="2918902"/>
    <lineage>
        <taxon>Bacteria</taxon>
        <taxon>Bacillati</taxon>
        <taxon>Bacillota</taxon>
        <taxon>Bacilli</taxon>
        <taxon>Bacillales</taxon>
        <taxon>Bacillaceae</taxon>
        <taxon>Fredinandcohnia</taxon>
    </lineage>
</organism>
<dbReference type="EMBL" id="JAKTTI010000021">
    <property type="protein sequence ID" value="MCH1626344.1"/>
    <property type="molecule type" value="Genomic_DNA"/>
</dbReference>
<evidence type="ECO:0000313" key="1">
    <source>
        <dbReference type="EMBL" id="MCH1626344.1"/>
    </source>
</evidence>
<gene>
    <name evidence="1" type="ORF">MJG50_13480</name>
</gene>
<keyword evidence="2" id="KW-1185">Reference proteome</keyword>
<dbReference type="Proteomes" id="UP001431131">
    <property type="component" value="Unassembled WGS sequence"/>
</dbReference>
<proteinExistence type="predicted"/>
<protein>
    <recommendedName>
        <fullName evidence="3">YodN</fullName>
    </recommendedName>
</protein>
<sequence>MENNNKKPKYKIGDIVVITLYGTVGQITDIKKLDGNFLYKVNKGEGFFSESTLSLLSNYKGKQFEIEQLEIEYKYYFGDLVIVSGFDTDIFKIIGINTEIWRYKEGAWEEVIYELSRVSDGEWLEAGEDELTLLADHDQAETFLQKVVLKYMLRENHYMEMYNNMDIHRKSEKERMRIEKEKKEIINGLLDVYNDYRLLYEMFYDQKYKDVMDLVLKNLEKLKKGKGND</sequence>
<comment type="caution">
    <text evidence="1">The sequence shown here is derived from an EMBL/GenBank/DDBJ whole genome shotgun (WGS) entry which is preliminary data.</text>
</comment>
<dbReference type="AlphaFoldDB" id="A0AAW5E652"/>